<gene>
    <name evidence="2" type="ORF">SSX86_013812</name>
</gene>
<organism evidence="2 3">
    <name type="scientific">Deinandra increscens subsp. villosa</name>
    <dbReference type="NCBI Taxonomy" id="3103831"/>
    <lineage>
        <taxon>Eukaryota</taxon>
        <taxon>Viridiplantae</taxon>
        <taxon>Streptophyta</taxon>
        <taxon>Embryophyta</taxon>
        <taxon>Tracheophyta</taxon>
        <taxon>Spermatophyta</taxon>
        <taxon>Magnoliopsida</taxon>
        <taxon>eudicotyledons</taxon>
        <taxon>Gunneridae</taxon>
        <taxon>Pentapetalae</taxon>
        <taxon>asterids</taxon>
        <taxon>campanulids</taxon>
        <taxon>Asterales</taxon>
        <taxon>Asteraceae</taxon>
        <taxon>Asteroideae</taxon>
        <taxon>Heliantheae alliance</taxon>
        <taxon>Madieae</taxon>
        <taxon>Madiinae</taxon>
        <taxon>Deinandra</taxon>
    </lineage>
</organism>
<evidence type="ECO:0000313" key="3">
    <source>
        <dbReference type="Proteomes" id="UP001408789"/>
    </source>
</evidence>
<dbReference type="Proteomes" id="UP001408789">
    <property type="component" value="Unassembled WGS sequence"/>
</dbReference>
<evidence type="ECO:0000313" key="2">
    <source>
        <dbReference type="EMBL" id="KAK9066489.1"/>
    </source>
</evidence>
<dbReference type="AlphaFoldDB" id="A0AAP0D882"/>
<feature type="compositionally biased region" description="Low complexity" evidence="1">
    <location>
        <begin position="174"/>
        <end position="190"/>
    </location>
</feature>
<feature type="compositionally biased region" description="Polar residues" evidence="1">
    <location>
        <begin position="191"/>
        <end position="208"/>
    </location>
</feature>
<feature type="region of interest" description="Disordered" evidence="1">
    <location>
        <begin position="315"/>
        <end position="335"/>
    </location>
</feature>
<proteinExistence type="predicted"/>
<dbReference type="PANTHER" id="PTHR33472:SF24">
    <property type="entry name" value="VEGETATIVE CELL WALL PROTEIN GP1-LIKE"/>
    <property type="match status" value="1"/>
</dbReference>
<feature type="compositionally biased region" description="Low complexity" evidence="1">
    <location>
        <begin position="25"/>
        <end position="36"/>
    </location>
</feature>
<feature type="compositionally biased region" description="Pro residues" evidence="1">
    <location>
        <begin position="37"/>
        <end position="61"/>
    </location>
</feature>
<feature type="compositionally biased region" description="Pro residues" evidence="1">
    <location>
        <begin position="68"/>
        <end position="102"/>
    </location>
</feature>
<feature type="compositionally biased region" description="Basic and acidic residues" evidence="1">
    <location>
        <begin position="432"/>
        <end position="446"/>
    </location>
</feature>
<feature type="region of interest" description="Disordered" evidence="1">
    <location>
        <begin position="1"/>
        <end position="276"/>
    </location>
</feature>
<dbReference type="EMBL" id="JBCNJP010000015">
    <property type="protein sequence ID" value="KAK9066489.1"/>
    <property type="molecule type" value="Genomic_DNA"/>
</dbReference>
<evidence type="ECO:0000256" key="1">
    <source>
        <dbReference type="SAM" id="MobiDB-lite"/>
    </source>
</evidence>
<sequence>MTDQQRSAFRFRVPRLRPSVPPPRTTAATRALARKPPVQPQPQPSTPSPIPPQQPPAPPLEPLASPLQKPPLSPPTPPQEPPALPQKPPPSPPTPPQEPPAIPQVRYLGPIPVPPPEPPVQPSPAQQEALVQPSPPRQDEPASMANEPIQATPPSSPSQSHVSAKPASPSTGFQPIPQSSSPQHVHPSQQAEAKTSTEIDSSDYSNSESDIEENQHEIGTTNNIPNTPQTKSMISHPDDKIPVPESPGKCQPNGPQHSMSEETTGKKPPNQKVNENPVIVTLAGDNRGTSMHIGSGATKREKSIHIHRRYKVNPYESSDTMTDEEEKEKDSKANENEENFSYINCNIQGINNSMVFNCSITEKSPGVHLGSCDKENVNKPKKKYIMSKVKVNSTPSQKHTVRRRCLRGLFMESSDSDPNDPQRPRRHGCRYMSEDKSNKDDKTDAV</sequence>
<keyword evidence="3" id="KW-1185">Reference proteome</keyword>
<dbReference type="PANTHER" id="PTHR33472">
    <property type="entry name" value="OS01G0106600 PROTEIN"/>
    <property type="match status" value="1"/>
</dbReference>
<feature type="compositionally biased region" description="Pro residues" evidence="1">
    <location>
        <begin position="111"/>
        <end position="122"/>
    </location>
</feature>
<feature type="compositionally biased region" description="Polar residues" evidence="1">
    <location>
        <begin position="217"/>
        <end position="233"/>
    </location>
</feature>
<accession>A0AAP0D882</accession>
<reference evidence="2 3" key="1">
    <citation type="submission" date="2024-04" db="EMBL/GenBank/DDBJ databases">
        <title>The reference genome of an endangered Asteraceae, Deinandra increscens subsp. villosa, native to the Central Coast of California.</title>
        <authorList>
            <person name="Guilliams M."/>
            <person name="Hasenstab-Lehman K."/>
            <person name="Meyer R."/>
            <person name="Mcevoy S."/>
        </authorList>
    </citation>
    <scope>NUCLEOTIDE SEQUENCE [LARGE SCALE GENOMIC DNA]</scope>
    <source>
        <tissue evidence="2">Leaf</tissue>
    </source>
</reference>
<dbReference type="PRINTS" id="PR01217">
    <property type="entry name" value="PRICHEXTENSN"/>
</dbReference>
<feature type="compositionally biased region" description="Polar residues" evidence="1">
    <location>
        <begin position="157"/>
        <end position="173"/>
    </location>
</feature>
<protein>
    <submittedName>
        <fullName evidence="2">Uncharacterized protein</fullName>
    </submittedName>
</protein>
<feature type="region of interest" description="Disordered" evidence="1">
    <location>
        <begin position="408"/>
        <end position="446"/>
    </location>
</feature>
<comment type="caution">
    <text evidence="2">The sequence shown here is derived from an EMBL/GenBank/DDBJ whole genome shotgun (WGS) entry which is preliminary data.</text>
</comment>
<name>A0AAP0D882_9ASTR</name>